<dbReference type="Gene3D" id="3.90.1150.140">
    <property type="match status" value="1"/>
</dbReference>
<dbReference type="InterPro" id="IPR048503">
    <property type="entry name" value="NamZ_C"/>
</dbReference>
<dbReference type="PANTHER" id="PTHR42915">
    <property type="entry name" value="HYPOTHETICAL 460 KDA PROTEIN IN FEUA-SIGW INTERGENIC REGION [PRECURSOR]"/>
    <property type="match status" value="1"/>
</dbReference>
<accession>A0ABS9GYK4</accession>
<dbReference type="Pfam" id="PF20732">
    <property type="entry name" value="NamZ_C"/>
    <property type="match status" value="1"/>
</dbReference>
<dbReference type="Proteomes" id="UP001649381">
    <property type="component" value="Unassembled WGS sequence"/>
</dbReference>
<evidence type="ECO:0000313" key="3">
    <source>
        <dbReference type="EMBL" id="MCF6137769.1"/>
    </source>
</evidence>
<evidence type="ECO:0000259" key="1">
    <source>
        <dbReference type="Pfam" id="PF07075"/>
    </source>
</evidence>
<name>A0ABS9GYK4_9BACL</name>
<dbReference type="EMBL" id="JAKIJS010000001">
    <property type="protein sequence ID" value="MCF6137769.1"/>
    <property type="molecule type" value="Genomic_DNA"/>
</dbReference>
<gene>
    <name evidence="3" type="ORF">L2716_08505</name>
</gene>
<organism evidence="3 4">
    <name type="scientific">Pseudalkalibacillus berkeleyi</name>
    <dbReference type="NCBI Taxonomy" id="1069813"/>
    <lineage>
        <taxon>Bacteria</taxon>
        <taxon>Bacillati</taxon>
        <taxon>Bacillota</taxon>
        <taxon>Bacilli</taxon>
        <taxon>Bacillales</taxon>
        <taxon>Fictibacillaceae</taxon>
        <taxon>Pseudalkalibacillus</taxon>
    </lineage>
</organism>
<dbReference type="PANTHER" id="PTHR42915:SF1">
    <property type="entry name" value="PEPTIDOGLYCAN BETA-N-ACETYLMURAMIDASE NAMZ"/>
    <property type="match status" value="1"/>
</dbReference>
<dbReference type="InterPro" id="IPR048502">
    <property type="entry name" value="NamZ_N"/>
</dbReference>
<dbReference type="Pfam" id="PF07075">
    <property type="entry name" value="NamZ_N"/>
    <property type="match status" value="1"/>
</dbReference>
<dbReference type="Gene3D" id="3.40.50.12170">
    <property type="entry name" value="Uncharacterised protein PF07075, DUF1343"/>
    <property type="match status" value="1"/>
</dbReference>
<dbReference type="PIRSF" id="PIRSF016719">
    <property type="entry name" value="UCP016719"/>
    <property type="match status" value="1"/>
</dbReference>
<proteinExistence type="predicted"/>
<evidence type="ECO:0000259" key="2">
    <source>
        <dbReference type="Pfam" id="PF20732"/>
    </source>
</evidence>
<comment type="caution">
    <text evidence="3">The sequence shown here is derived from an EMBL/GenBank/DDBJ whole genome shotgun (WGS) entry which is preliminary data.</text>
</comment>
<reference evidence="3 4" key="1">
    <citation type="submission" date="2022-01" db="EMBL/GenBank/DDBJ databases">
        <title>Alkalihalobacillus sp. EGI L200015, a novel bacterium isolated from a salt lake sediment.</title>
        <authorList>
            <person name="Gao L."/>
            <person name="Fang B.-Z."/>
            <person name="Li W.-J."/>
        </authorList>
    </citation>
    <scope>NUCLEOTIDE SEQUENCE [LARGE SCALE GENOMIC DNA]</scope>
    <source>
        <strain evidence="3 4">KCTC 12718</strain>
    </source>
</reference>
<keyword evidence="4" id="KW-1185">Reference proteome</keyword>
<protein>
    <submittedName>
        <fullName evidence="3">DUF1343 domain-containing protein</fullName>
    </submittedName>
</protein>
<dbReference type="RefSeq" id="WP_236333633.1">
    <property type="nucleotide sequence ID" value="NZ_JAKIJS010000001.1"/>
</dbReference>
<feature type="domain" description="Peptidoglycan beta-N-acetylmuramidase NamZ C-terminal" evidence="2">
    <location>
        <begin position="227"/>
        <end position="382"/>
    </location>
</feature>
<evidence type="ECO:0000313" key="4">
    <source>
        <dbReference type="Proteomes" id="UP001649381"/>
    </source>
</evidence>
<dbReference type="InterPro" id="IPR008302">
    <property type="entry name" value="NamZ"/>
</dbReference>
<sequence>MIETGLSEFISKYGQTYKDKRMGMIINQTSVTSTLSLSVDVLLENGFNIVALFSPEHGLRGQVKEGQHIDNQVDERTGLLIYSLYGKNKVPPEEWLKNIDVLLFDIQDLGVRFYTYIYTLANCLKVAGKLGIEMVVLDRPNPITGTKVEGNVLDLRFSSFIGNYQLPVRHGMTVGELAFYFNEEYDFNALLSVIKMNKWTREMWYDDTLIPWVPPSPNAPSLEMATVYPGTCLFEGTNVSEGRGTAKPFEWVGAPWINAYEWKKQLDTYELKGVLFREVVFNPTTSKFEGETCSGLQVHITDRNLFQPVKTACAMLESLKMIHPDEFQWIELRDSRFMIDLIFGTDKFRETLDQQKPILEWLDVQEERLEVFKDIRKNYLIY</sequence>
<feature type="domain" description="Peptidoglycan beta-N-acetylmuramidase NamZ N-terminal" evidence="1">
    <location>
        <begin position="23"/>
        <end position="222"/>
    </location>
</feature>